<feature type="domain" description="Integrase catalytic" evidence="1">
    <location>
        <begin position="1"/>
        <end position="97"/>
    </location>
</feature>
<dbReference type="InterPro" id="IPR001584">
    <property type="entry name" value="Integrase_cat-core"/>
</dbReference>
<gene>
    <name evidence="2" type="ORF">PPOP_2063</name>
</gene>
<dbReference type="SUPFAM" id="SSF53098">
    <property type="entry name" value="Ribonuclease H-like"/>
    <property type="match status" value="1"/>
</dbReference>
<proteinExistence type="predicted"/>
<comment type="caution">
    <text evidence="2">The sequence shown here is derived from an EMBL/GenBank/DDBJ whole genome shotgun (WGS) entry which is preliminary data.</text>
</comment>
<dbReference type="InterPro" id="IPR012337">
    <property type="entry name" value="RNaseH-like_sf"/>
</dbReference>
<dbReference type="PROSITE" id="PS50994">
    <property type="entry name" value="INTEGRASE"/>
    <property type="match status" value="1"/>
</dbReference>
<evidence type="ECO:0000313" key="2">
    <source>
        <dbReference type="EMBL" id="GAC42703.1"/>
    </source>
</evidence>
<protein>
    <submittedName>
        <fullName evidence="2">Transposase and inactivated derivative</fullName>
    </submittedName>
</protein>
<reference evidence="2 3" key="1">
    <citation type="submission" date="2012-10" db="EMBL/GenBank/DDBJ databases">
        <title>Draft Genome Sequence of Paenibacillus popilliae ATCC 14706T.</title>
        <authorList>
            <person name="Iiyama K."/>
            <person name="Mori K."/>
            <person name="Mon H."/>
            <person name="Chieda Y."/>
            <person name="Lee J.M."/>
            <person name="Kusakabe T."/>
            <person name="Tashiro K."/>
            <person name="Asano S."/>
            <person name="Yasunaga-Aoki C."/>
            <person name="Shimizu S."/>
        </authorList>
    </citation>
    <scope>NUCLEOTIDE SEQUENCE [LARGE SCALE GENOMIC DNA]</scope>
    <source>
        <strain evidence="2 3">ATCC 14706</strain>
    </source>
</reference>
<dbReference type="Gene3D" id="3.30.420.10">
    <property type="entry name" value="Ribonuclease H-like superfamily/Ribonuclease H"/>
    <property type="match status" value="1"/>
</dbReference>
<dbReference type="InterPro" id="IPR036397">
    <property type="entry name" value="RNaseH_sf"/>
</dbReference>
<dbReference type="GO" id="GO:0003676">
    <property type="term" value="F:nucleic acid binding"/>
    <property type="evidence" value="ECO:0007669"/>
    <property type="project" value="InterPro"/>
</dbReference>
<name>M9M5S4_PAEPP</name>
<dbReference type="PANTHER" id="PTHR35004:SF6">
    <property type="entry name" value="TRANSPOSASE"/>
    <property type="match status" value="1"/>
</dbReference>
<dbReference type="EMBL" id="BALG01000133">
    <property type="protein sequence ID" value="GAC42703.1"/>
    <property type="molecule type" value="Genomic_DNA"/>
</dbReference>
<dbReference type="Proteomes" id="UP000029453">
    <property type="component" value="Unassembled WGS sequence"/>
</dbReference>
<evidence type="ECO:0000259" key="1">
    <source>
        <dbReference type="PROSITE" id="PS50994"/>
    </source>
</evidence>
<keyword evidence="3" id="KW-1185">Reference proteome</keyword>
<accession>M9M5S4</accession>
<dbReference type="AlphaFoldDB" id="M9M5S4"/>
<dbReference type="PANTHER" id="PTHR35004">
    <property type="entry name" value="TRANSPOSASE RV3428C-RELATED"/>
    <property type="match status" value="1"/>
</dbReference>
<organism evidence="2 3">
    <name type="scientific">Paenibacillus popilliae ATCC 14706</name>
    <dbReference type="NCBI Taxonomy" id="1212764"/>
    <lineage>
        <taxon>Bacteria</taxon>
        <taxon>Bacillati</taxon>
        <taxon>Bacillota</taxon>
        <taxon>Bacilli</taxon>
        <taxon>Bacillales</taxon>
        <taxon>Paenibacillaceae</taxon>
        <taxon>Paenibacillus</taxon>
    </lineage>
</organism>
<dbReference type="GO" id="GO:0015074">
    <property type="term" value="P:DNA integration"/>
    <property type="evidence" value="ECO:0007669"/>
    <property type="project" value="InterPro"/>
</dbReference>
<evidence type="ECO:0000313" key="3">
    <source>
        <dbReference type="Proteomes" id="UP000029453"/>
    </source>
</evidence>
<sequence>MLLTSENHGDLILTHEFAKYVEEREFQIYMCRKADPESKGKIENVVKYIKRNFARHRSFTNIDKLNEQCLAWLSRTGNAKMHHTTQKIPAEVYASEKAHLRPVQKKIERISNSSITRTVRKDNTIWYESNRYTVPIGTYDGSDKEVAVRVAEDNKLIIYEEGSGHILAEHTLCLHRKGELIRNHNHGRDRTKGVQAYIDHVAERFTDVDQARTACTVLPTLQMP</sequence>